<evidence type="ECO:0000256" key="3">
    <source>
        <dbReference type="ARBA" id="ARBA00013253"/>
    </source>
</evidence>
<accession>A0AA48KLG5</accession>
<reference evidence="14 15" key="1">
    <citation type="submission" date="2023-01" db="EMBL/GenBank/DDBJ databases">
        <title>Complete genome sequence of Roseicyclus marinus strain Dej080120_10.</title>
        <authorList>
            <person name="Ueki S."/>
            <person name="Maruyama F."/>
        </authorList>
    </citation>
    <scope>NUCLEOTIDE SEQUENCE [LARGE SCALE GENOMIC DNA]</scope>
    <source>
        <strain evidence="14 15">Dej080120_10</strain>
    </source>
</reference>
<dbReference type="AlphaFoldDB" id="A0AA48KLG5"/>
<dbReference type="PROSITE" id="PS00794">
    <property type="entry name" value="HPPK"/>
    <property type="match status" value="1"/>
</dbReference>
<dbReference type="InterPro" id="IPR035907">
    <property type="entry name" value="Hppk_sf"/>
</dbReference>
<organism evidence="14 15">
    <name type="scientific">Roseicyclus marinus</name>
    <dbReference type="NCBI Taxonomy" id="2161673"/>
    <lineage>
        <taxon>Bacteria</taxon>
        <taxon>Pseudomonadati</taxon>
        <taxon>Pseudomonadota</taxon>
        <taxon>Alphaproteobacteria</taxon>
        <taxon>Rhodobacterales</taxon>
        <taxon>Roseobacteraceae</taxon>
        <taxon>Roseicyclus</taxon>
    </lineage>
</organism>
<sequence>MALIALGANLNTDTDSPAQTLKKSLLHLSEKGVSDIKTSRLFRTPAFPAGSGPDYVNAAAGFRWSDTPEALLALLHEVETELGRVRAERWGARVIDLDLVALGDMLRPDAQTQAHWAALPPERAAQELPDRLILPHPRLAERSFVLVPLADIAPDWHHPATGLDIATMLAARPAAERAEITPIPWAGQDAPATSAQNPCSGLVFRGIRG</sequence>
<evidence type="ECO:0000256" key="10">
    <source>
        <dbReference type="ARBA" id="ARBA00029409"/>
    </source>
</evidence>
<evidence type="ECO:0000259" key="13">
    <source>
        <dbReference type="PROSITE" id="PS00794"/>
    </source>
</evidence>
<evidence type="ECO:0000313" key="14">
    <source>
        <dbReference type="EMBL" id="BDW86878.1"/>
    </source>
</evidence>
<dbReference type="Gene3D" id="3.30.70.560">
    <property type="entry name" value="7,8-Dihydro-6-hydroxymethylpterin-pyrophosphokinase HPPK"/>
    <property type="match status" value="1"/>
</dbReference>
<evidence type="ECO:0000256" key="5">
    <source>
        <dbReference type="ARBA" id="ARBA00022679"/>
    </source>
</evidence>
<keyword evidence="6" id="KW-0547">Nucleotide-binding</keyword>
<dbReference type="SUPFAM" id="SSF55083">
    <property type="entry name" value="6-hydroxymethyl-7,8-dihydropterin pyrophosphokinase, HPPK"/>
    <property type="match status" value="1"/>
</dbReference>
<evidence type="ECO:0000256" key="12">
    <source>
        <dbReference type="ARBA" id="ARBA00033413"/>
    </source>
</evidence>
<evidence type="ECO:0000256" key="7">
    <source>
        <dbReference type="ARBA" id="ARBA00022777"/>
    </source>
</evidence>
<dbReference type="InterPro" id="IPR000550">
    <property type="entry name" value="Hppk"/>
</dbReference>
<name>A0AA48KLG5_9RHOB</name>
<evidence type="ECO:0000256" key="2">
    <source>
        <dbReference type="ARBA" id="ARBA00005810"/>
    </source>
</evidence>
<keyword evidence="7" id="KW-0418">Kinase</keyword>
<dbReference type="EC" id="2.7.6.3" evidence="3"/>
<dbReference type="PANTHER" id="PTHR43071">
    <property type="entry name" value="2-AMINO-4-HYDROXY-6-HYDROXYMETHYLDIHYDROPTERIDINE PYROPHOSPHOKINASE"/>
    <property type="match status" value="1"/>
</dbReference>
<gene>
    <name evidence="14" type="primary">FolK</name>
    <name evidence="14" type="ORF">MACH21_30550</name>
</gene>
<dbReference type="NCBIfam" id="TIGR01498">
    <property type="entry name" value="folK"/>
    <property type="match status" value="1"/>
</dbReference>
<dbReference type="GO" id="GO:0005524">
    <property type="term" value="F:ATP binding"/>
    <property type="evidence" value="ECO:0007669"/>
    <property type="project" value="UniProtKB-KW"/>
</dbReference>
<keyword evidence="5" id="KW-0808">Transferase</keyword>
<evidence type="ECO:0000256" key="11">
    <source>
        <dbReference type="ARBA" id="ARBA00029766"/>
    </source>
</evidence>
<dbReference type="Proteomes" id="UP001337723">
    <property type="component" value="Chromosome"/>
</dbReference>
<keyword evidence="8" id="KW-0067">ATP-binding</keyword>
<evidence type="ECO:0000256" key="8">
    <source>
        <dbReference type="ARBA" id="ARBA00022840"/>
    </source>
</evidence>
<keyword evidence="15" id="KW-1185">Reference proteome</keyword>
<evidence type="ECO:0000256" key="6">
    <source>
        <dbReference type="ARBA" id="ARBA00022741"/>
    </source>
</evidence>
<dbReference type="GO" id="GO:0046656">
    <property type="term" value="P:folic acid biosynthetic process"/>
    <property type="evidence" value="ECO:0007669"/>
    <property type="project" value="UniProtKB-KW"/>
</dbReference>
<comment type="pathway">
    <text evidence="1">Cofactor biosynthesis; tetrahydrofolate biosynthesis; 2-amino-4-hydroxy-6-hydroxymethyl-7,8-dihydropteridine diphosphate from 7,8-dihydroneopterin triphosphate: step 4/4.</text>
</comment>
<dbReference type="KEGG" id="rmai:MACH21_30550"/>
<dbReference type="GO" id="GO:0003848">
    <property type="term" value="F:2-amino-4-hydroxy-6-hydroxymethyldihydropteridine diphosphokinase activity"/>
    <property type="evidence" value="ECO:0007669"/>
    <property type="project" value="UniProtKB-EC"/>
</dbReference>
<feature type="domain" description="7,8-dihydro-6-hydroxymethylpterin-pyrophosphokinase" evidence="13">
    <location>
        <begin position="89"/>
        <end position="100"/>
    </location>
</feature>
<dbReference type="EMBL" id="AP027266">
    <property type="protein sequence ID" value="BDW86878.1"/>
    <property type="molecule type" value="Genomic_DNA"/>
</dbReference>
<dbReference type="Pfam" id="PF01288">
    <property type="entry name" value="HPPK"/>
    <property type="match status" value="1"/>
</dbReference>
<keyword evidence="9" id="KW-0289">Folate biosynthesis</keyword>
<proteinExistence type="inferred from homology"/>
<comment type="function">
    <text evidence="10">Catalyzes the transfer of pyrophosphate from adenosine triphosphate (ATP) to 6-hydroxymethyl-7,8-dihydropterin, an enzymatic step in folate biosynthesis pathway.</text>
</comment>
<dbReference type="GO" id="GO:0016301">
    <property type="term" value="F:kinase activity"/>
    <property type="evidence" value="ECO:0007669"/>
    <property type="project" value="UniProtKB-KW"/>
</dbReference>
<evidence type="ECO:0000313" key="15">
    <source>
        <dbReference type="Proteomes" id="UP001337723"/>
    </source>
</evidence>
<evidence type="ECO:0000256" key="4">
    <source>
        <dbReference type="ARBA" id="ARBA00016218"/>
    </source>
</evidence>
<evidence type="ECO:0000256" key="9">
    <source>
        <dbReference type="ARBA" id="ARBA00022909"/>
    </source>
</evidence>
<dbReference type="CDD" id="cd00483">
    <property type="entry name" value="HPPK"/>
    <property type="match status" value="1"/>
</dbReference>
<evidence type="ECO:0000256" key="1">
    <source>
        <dbReference type="ARBA" id="ARBA00005051"/>
    </source>
</evidence>
<comment type="similarity">
    <text evidence="2">Belongs to the HPPK family.</text>
</comment>
<dbReference type="PANTHER" id="PTHR43071:SF1">
    <property type="entry name" value="2-AMINO-4-HYDROXY-6-HYDROXYMETHYLDIHYDROPTERIDINE PYROPHOSPHOKINASE"/>
    <property type="match status" value="1"/>
</dbReference>
<protein>
    <recommendedName>
        <fullName evidence="4">2-amino-4-hydroxy-6-hydroxymethyldihydropteridine pyrophosphokinase</fullName>
        <ecNumber evidence="3">2.7.6.3</ecNumber>
    </recommendedName>
    <alternativeName>
        <fullName evidence="11">6-hydroxymethyl-7,8-dihydropterin pyrophosphokinase</fullName>
    </alternativeName>
    <alternativeName>
        <fullName evidence="12">7,8-dihydro-6-hydroxymethylpterin-pyrophosphokinase</fullName>
    </alternativeName>
</protein>